<evidence type="ECO:0000256" key="1">
    <source>
        <dbReference type="SAM" id="MobiDB-lite"/>
    </source>
</evidence>
<dbReference type="OrthoDB" id="5985129at2759"/>
<feature type="compositionally biased region" description="Low complexity" evidence="1">
    <location>
        <begin position="16"/>
        <end position="31"/>
    </location>
</feature>
<evidence type="ECO:0000313" key="2">
    <source>
        <dbReference type="EMBL" id="RMX37732.1"/>
    </source>
</evidence>
<name>A0A3M6T8M2_POCDA</name>
<protein>
    <submittedName>
        <fullName evidence="2">Uncharacterized protein</fullName>
    </submittedName>
</protein>
<keyword evidence="3" id="KW-1185">Reference proteome</keyword>
<comment type="caution">
    <text evidence="2">The sequence shown here is derived from an EMBL/GenBank/DDBJ whole genome shotgun (WGS) entry which is preliminary data.</text>
</comment>
<accession>A0A3M6T8M2</accession>
<organism evidence="2 3">
    <name type="scientific">Pocillopora damicornis</name>
    <name type="common">Cauliflower coral</name>
    <name type="synonym">Millepora damicornis</name>
    <dbReference type="NCBI Taxonomy" id="46731"/>
    <lineage>
        <taxon>Eukaryota</taxon>
        <taxon>Metazoa</taxon>
        <taxon>Cnidaria</taxon>
        <taxon>Anthozoa</taxon>
        <taxon>Hexacorallia</taxon>
        <taxon>Scleractinia</taxon>
        <taxon>Astrocoeniina</taxon>
        <taxon>Pocilloporidae</taxon>
        <taxon>Pocillopora</taxon>
    </lineage>
</organism>
<feature type="compositionally biased region" description="Polar residues" evidence="1">
    <location>
        <begin position="90"/>
        <end position="115"/>
    </location>
</feature>
<sequence>MAHTERQESQSRRVVRTSMVSTTTRTTSVRRVSSERREVKMEIKGSPFPAQEVNLFTRHVFDSSTESKRWQSGSNNSIDFNSFDRRSLPFNTSGVGRTQTEARGVTENGSKSSGSDYEPPMEAVVKEKSDIQTPEWMAEKQSPEPKRKIYDTALIDLLLKYPLDNSPKASILDPKKTKYESRIRPEVAKREKAGIPILSLDDFDKKDDNNDDDDYDEFEEVIVVMDVQRKPIWRKGLEKPKPQPFKVGTRVEDLLQLPAAKPKVKSYNDTDKSSVDEKIESVERPPVVHEGLDLEGILENL</sequence>
<feature type="region of interest" description="Disordered" evidence="1">
    <location>
        <begin position="1"/>
        <end position="38"/>
    </location>
</feature>
<evidence type="ECO:0000313" key="3">
    <source>
        <dbReference type="Proteomes" id="UP000275408"/>
    </source>
</evidence>
<feature type="region of interest" description="Disordered" evidence="1">
    <location>
        <begin position="262"/>
        <end position="286"/>
    </location>
</feature>
<reference evidence="2 3" key="1">
    <citation type="journal article" date="2018" name="Sci. Rep.">
        <title>Comparative analysis of the Pocillopora damicornis genome highlights role of immune system in coral evolution.</title>
        <authorList>
            <person name="Cunning R."/>
            <person name="Bay R.A."/>
            <person name="Gillette P."/>
            <person name="Baker A.C."/>
            <person name="Traylor-Knowles N."/>
        </authorList>
    </citation>
    <scope>NUCLEOTIDE SEQUENCE [LARGE SCALE GENOMIC DNA]</scope>
    <source>
        <strain evidence="2">RSMAS</strain>
        <tissue evidence="2">Whole animal</tissue>
    </source>
</reference>
<gene>
    <name evidence="2" type="ORF">pdam_00006604</name>
</gene>
<dbReference type="Proteomes" id="UP000275408">
    <property type="component" value="Unassembled WGS sequence"/>
</dbReference>
<dbReference type="AlphaFoldDB" id="A0A3M6T8M2"/>
<dbReference type="EMBL" id="RCHS01004086">
    <property type="protein sequence ID" value="RMX37732.1"/>
    <property type="molecule type" value="Genomic_DNA"/>
</dbReference>
<feature type="compositionally biased region" description="Basic and acidic residues" evidence="1">
    <location>
        <begin position="266"/>
        <end position="286"/>
    </location>
</feature>
<feature type="region of interest" description="Disordered" evidence="1">
    <location>
        <begin position="90"/>
        <end position="120"/>
    </location>
</feature>
<proteinExistence type="predicted"/>
<feature type="compositionally biased region" description="Basic and acidic residues" evidence="1">
    <location>
        <begin position="1"/>
        <end position="11"/>
    </location>
</feature>